<feature type="transmembrane region" description="Helical" evidence="1">
    <location>
        <begin position="188"/>
        <end position="206"/>
    </location>
</feature>
<sequence>MEADNFDVADNKIGPNMYTVSAQYVQPLAQKAGSMSWALMRNPEGLKCDLFITHGWIEGIFELIDKVVYSWPVGNKAAYCCVFSNPQTLDIASLLRIPRESPFAKSLDSATHMLVVPNQSTSIYSRLLCVYEAYLAFSMDRVILTATAPIRRRVLRCLAWQCLFLVMGLIAGISYHQVDEKKHHKKPVWALPAMMLLGFLSKPVHMCKGPDKWWCPKFPLLLAINSLGMFLASASLGQILAEAALESVATCKQGVTFYLIFFGYFLLSEVDRVRATRQIEEARCLSRGFTSVQNADCSSPADALQIQQEIQREMAEVDEAIVMLRSSGMSTPALREAFLHGADVRGAGNISYSNLCFSMGMWFLLQGLYLGLALDGKSPGLLSIWIILSLAFLVMCSLWWFVRASSVQRAFAVAVSSKFAILAMATLLFVMAAMIESTGIFPDADQHAAYWGASIGGYTALTCLCCHLGLAGIARIPLCGPWLTGLLGPANSLCW</sequence>
<reference evidence="2" key="1">
    <citation type="submission" date="2021-02" db="EMBL/GenBank/DDBJ databases">
        <authorList>
            <person name="Dougan E. K."/>
            <person name="Rhodes N."/>
            <person name="Thang M."/>
            <person name="Chan C."/>
        </authorList>
    </citation>
    <scope>NUCLEOTIDE SEQUENCE</scope>
</reference>
<keyword evidence="1" id="KW-0812">Transmembrane</keyword>
<organism evidence="2 3">
    <name type="scientific">Polarella glacialis</name>
    <name type="common">Dinoflagellate</name>
    <dbReference type="NCBI Taxonomy" id="89957"/>
    <lineage>
        <taxon>Eukaryota</taxon>
        <taxon>Sar</taxon>
        <taxon>Alveolata</taxon>
        <taxon>Dinophyceae</taxon>
        <taxon>Suessiales</taxon>
        <taxon>Suessiaceae</taxon>
        <taxon>Polarella</taxon>
    </lineage>
</organism>
<feature type="transmembrane region" description="Helical" evidence="1">
    <location>
        <begin position="218"/>
        <end position="241"/>
    </location>
</feature>
<evidence type="ECO:0000256" key="1">
    <source>
        <dbReference type="SAM" id="Phobius"/>
    </source>
</evidence>
<keyword evidence="1" id="KW-0472">Membrane</keyword>
<dbReference type="AlphaFoldDB" id="A0A813HPQ9"/>
<evidence type="ECO:0000313" key="3">
    <source>
        <dbReference type="Proteomes" id="UP000654075"/>
    </source>
</evidence>
<gene>
    <name evidence="2" type="ORF">PGLA1383_LOCUS55034</name>
</gene>
<name>A0A813HPQ9_POLGL</name>
<feature type="transmembrane region" description="Helical" evidence="1">
    <location>
        <begin position="455"/>
        <end position="474"/>
    </location>
</feature>
<accession>A0A813HPQ9</accession>
<feature type="transmembrane region" description="Helical" evidence="1">
    <location>
        <begin position="380"/>
        <end position="402"/>
    </location>
</feature>
<comment type="caution">
    <text evidence="2">The sequence shown here is derived from an EMBL/GenBank/DDBJ whole genome shotgun (WGS) entry which is preliminary data.</text>
</comment>
<keyword evidence="3" id="KW-1185">Reference proteome</keyword>
<keyword evidence="1" id="KW-1133">Transmembrane helix</keyword>
<dbReference type="Proteomes" id="UP000654075">
    <property type="component" value="Unassembled WGS sequence"/>
</dbReference>
<proteinExistence type="predicted"/>
<feature type="transmembrane region" description="Helical" evidence="1">
    <location>
        <begin position="158"/>
        <end position="176"/>
    </location>
</feature>
<protein>
    <submittedName>
        <fullName evidence="2">Uncharacterized protein</fullName>
    </submittedName>
</protein>
<evidence type="ECO:0000313" key="2">
    <source>
        <dbReference type="EMBL" id="CAE8640093.1"/>
    </source>
</evidence>
<dbReference type="EMBL" id="CAJNNV010032473">
    <property type="protein sequence ID" value="CAE8640093.1"/>
    <property type="molecule type" value="Genomic_DNA"/>
</dbReference>
<feature type="transmembrane region" description="Helical" evidence="1">
    <location>
        <begin position="411"/>
        <end position="435"/>
    </location>
</feature>
<feature type="transmembrane region" description="Helical" evidence="1">
    <location>
        <begin position="247"/>
        <end position="267"/>
    </location>
</feature>
<feature type="transmembrane region" description="Helical" evidence="1">
    <location>
        <begin position="355"/>
        <end position="374"/>
    </location>
</feature>